<reference evidence="2 3" key="1">
    <citation type="submission" date="2023-03" db="EMBL/GenBank/DDBJ databases">
        <title>High-quality genome of Scylla paramamosain provides insights in environmental adaptation.</title>
        <authorList>
            <person name="Zhang L."/>
        </authorList>
    </citation>
    <scope>NUCLEOTIDE SEQUENCE [LARGE SCALE GENOMIC DNA]</scope>
    <source>
        <strain evidence="2">LZ_2023a</strain>
        <tissue evidence="2">Muscle</tissue>
    </source>
</reference>
<dbReference type="InterPro" id="IPR000863">
    <property type="entry name" value="Sulfotransferase_dom"/>
</dbReference>
<sequence length="135" mass="15092">MSKESVTFLTEEEQQELKSKFLGFRQGLVGVGPSRHLLPPHCMGFTKKYKDFKFCESDVVIATFPRSGTTWTQEIVWTMRNGLDFNEASKVSLNVRSPSLSLIQYMQCTGTSAQTLSPSFCLATRIGIPEPGVYS</sequence>
<dbReference type="InterPro" id="IPR027417">
    <property type="entry name" value="P-loop_NTPase"/>
</dbReference>
<comment type="caution">
    <text evidence="2">The sequence shown here is derived from an EMBL/GenBank/DDBJ whole genome shotgun (WGS) entry which is preliminary data.</text>
</comment>
<evidence type="ECO:0000259" key="1">
    <source>
        <dbReference type="Pfam" id="PF00685"/>
    </source>
</evidence>
<feature type="domain" description="Sulfotransferase" evidence="1">
    <location>
        <begin position="57"/>
        <end position="104"/>
    </location>
</feature>
<dbReference type="AlphaFoldDB" id="A0AAW0SEL8"/>
<gene>
    <name evidence="2" type="ORF">O3P69_011030</name>
</gene>
<proteinExistence type="predicted"/>
<organism evidence="2 3">
    <name type="scientific">Scylla paramamosain</name>
    <name type="common">Mud crab</name>
    <dbReference type="NCBI Taxonomy" id="85552"/>
    <lineage>
        <taxon>Eukaryota</taxon>
        <taxon>Metazoa</taxon>
        <taxon>Ecdysozoa</taxon>
        <taxon>Arthropoda</taxon>
        <taxon>Crustacea</taxon>
        <taxon>Multicrustacea</taxon>
        <taxon>Malacostraca</taxon>
        <taxon>Eumalacostraca</taxon>
        <taxon>Eucarida</taxon>
        <taxon>Decapoda</taxon>
        <taxon>Pleocyemata</taxon>
        <taxon>Brachyura</taxon>
        <taxon>Eubrachyura</taxon>
        <taxon>Portunoidea</taxon>
        <taxon>Portunidae</taxon>
        <taxon>Portuninae</taxon>
        <taxon>Scylla</taxon>
    </lineage>
</organism>
<dbReference type="EMBL" id="JARAKH010001335">
    <property type="protein sequence ID" value="KAK8373137.1"/>
    <property type="molecule type" value="Genomic_DNA"/>
</dbReference>
<dbReference type="Gene3D" id="3.40.50.300">
    <property type="entry name" value="P-loop containing nucleotide triphosphate hydrolases"/>
    <property type="match status" value="1"/>
</dbReference>
<dbReference type="Pfam" id="PF00685">
    <property type="entry name" value="Sulfotransfer_1"/>
    <property type="match status" value="1"/>
</dbReference>
<accession>A0AAW0SEL8</accession>
<dbReference type="SUPFAM" id="SSF52540">
    <property type="entry name" value="P-loop containing nucleoside triphosphate hydrolases"/>
    <property type="match status" value="1"/>
</dbReference>
<name>A0AAW0SEL8_SCYPA</name>
<dbReference type="GO" id="GO:0008146">
    <property type="term" value="F:sulfotransferase activity"/>
    <property type="evidence" value="ECO:0007669"/>
    <property type="project" value="InterPro"/>
</dbReference>
<evidence type="ECO:0000313" key="2">
    <source>
        <dbReference type="EMBL" id="KAK8373137.1"/>
    </source>
</evidence>
<protein>
    <recommendedName>
        <fullName evidence="1">Sulfotransferase domain-containing protein</fullName>
    </recommendedName>
</protein>
<dbReference type="Proteomes" id="UP001487740">
    <property type="component" value="Unassembled WGS sequence"/>
</dbReference>
<keyword evidence="3" id="KW-1185">Reference proteome</keyword>
<evidence type="ECO:0000313" key="3">
    <source>
        <dbReference type="Proteomes" id="UP001487740"/>
    </source>
</evidence>